<evidence type="ECO:0000256" key="7">
    <source>
        <dbReference type="ARBA" id="ARBA00022989"/>
    </source>
</evidence>
<dbReference type="GO" id="GO:0016887">
    <property type="term" value="F:ATP hydrolysis activity"/>
    <property type="evidence" value="ECO:0007669"/>
    <property type="project" value="InterPro"/>
</dbReference>
<evidence type="ECO:0000256" key="6">
    <source>
        <dbReference type="ARBA" id="ARBA00022967"/>
    </source>
</evidence>
<name>A0A5N0E8B5_9NOCA</name>
<dbReference type="PANTHER" id="PTHR24221:SF654">
    <property type="entry name" value="ATP-BINDING CASSETTE SUB-FAMILY B MEMBER 6"/>
    <property type="match status" value="1"/>
</dbReference>
<keyword evidence="8 10" id="KW-0472">Membrane</keyword>
<dbReference type="GO" id="GO:0005524">
    <property type="term" value="F:ATP binding"/>
    <property type="evidence" value="ECO:0007669"/>
    <property type="project" value="UniProtKB-KW"/>
</dbReference>
<dbReference type="SUPFAM" id="SSF52540">
    <property type="entry name" value="P-loop containing nucleoside triphosphate hydrolases"/>
    <property type="match status" value="1"/>
</dbReference>
<evidence type="ECO:0000256" key="10">
    <source>
        <dbReference type="SAM" id="Phobius"/>
    </source>
</evidence>
<feature type="transmembrane region" description="Helical" evidence="10">
    <location>
        <begin position="69"/>
        <end position="102"/>
    </location>
</feature>
<dbReference type="EMBL" id="VXLC01000015">
    <property type="protein sequence ID" value="KAA8885652.1"/>
    <property type="molecule type" value="Genomic_DNA"/>
</dbReference>
<dbReference type="Proteomes" id="UP000323876">
    <property type="component" value="Unassembled WGS sequence"/>
</dbReference>
<evidence type="ECO:0000259" key="12">
    <source>
        <dbReference type="PROSITE" id="PS50929"/>
    </source>
</evidence>
<sequence length="594" mass="61856">MPLTADRRDAQTLRNGLAIMVRGCRDHPVAASIALVSSAINGACMVLGAKAVGWSTEHVVVAGFAQGRFLVGAAAAAAVFVLGVSLLRIATIIVRLVASGVIQFGSQARMRKSLVAQYLRLSIPWHRRRAAGQLVSHAISDVDTTWAPMQHFPFAVGMTVMLLLVMADIAIIDPWLAIVAGVLIPVVLGTNLIYQRVLAPRARVAQQERAVVSALAQEAIAGGQVIRTLGIVAHEVDRFAAAARAAQLANRRMGRVGAVFDPAIELMPPFAALVILTIGAVRIGSGELGVGPLVEVIYLLITTAMPLNVLGRFLGGVPLAVAGHSRVRAVLAADQAPAQGISRMAAGESAVAVRVCAASFGYGAAAVVRDIGLSAEPGAIVAVVGRTGAGKSTLLGLLADLLRAEQGSVRLDGVDVGQAAAGEVSRRAALVTQTAFLFGDTVRDNVTLGVAGSDAAVWRALRVAGAAEFVERLPDGLDSELDEEGQLSGGQRQRIALARAVFRRPGLLLLDDATSALDPVVERAVVDGLRAEYAADERRTTVVLVGHRAATITLADTVVLLDRGRVAATGTHADLLATAPDYRDLLDAYGSDTE</sequence>
<proteinExistence type="inferred from homology"/>
<keyword evidence="5 13" id="KW-0067">ATP-binding</keyword>
<dbReference type="InterPro" id="IPR003593">
    <property type="entry name" value="AAA+_ATPase"/>
</dbReference>
<feature type="transmembrane region" description="Helical" evidence="10">
    <location>
        <begin position="29"/>
        <end position="49"/>
    </location>
</feature>
<evidence type="ECO:0000256" key="1">
    <source>
        <dbReference type="ARBA" id="ARBA00004429"/>
    </source>
</evidence>
<feature type="transmembrane region" description="Helical" evidence="10">
    <location>
        <begin position="175"/>
        <end position="194"/>
    </location>
</feature>
<evidence type="ECO:0000256" key="2">
    <source>
        <dbReference type="ARBA" id="ARBA00022519"/>
    </source>
</evidence>
<dbReference type="AlphaFoldDB" id="A0A5N0E8B5"/>
<comment type="caution">
    <text evidence="13">The sequence shown here is derived from an EMBL/GenBank/DDBJ whole genome shotgun (WGS) entry which is preliminary data.</text>
</comment>
<dbReference type="PROSITE" id="PS50929">
    <property type="entry name" value="ABC_TM1F"/>
    <property type="match status" value="1"/>
</dbReference>
<dbReference type="SMART" id="SM00382">
    <property type="entry name" value="AAA"/>
    <property type="match status" value="1"/>
</dbReference>
<dbReference type="Pfam" id="PF00664">
    <property type="entry name" value="ABC_membrane"/>
    <property type="match status" value="1"/>
</dbReference>
<evidence type="ECO:0000313" key="13">
    <source>
        <dbReference type="EMBL" id="KAA8885652.1"/>
    </source>
</evidence>
<evidence type="ECO:0000256" key="9">
    <source>
        <dbReference type="ARBA" id="ARBA00023455"/>
    </source>
</evidence>
<dbReference type="PANTHER" id="PTHR24221">
    <property type="entry name" value="ATP-BINDING CASSETTE SUB-FAMILY B"/>
    <property type="match status" value="1"/>
</dbReference>
<keyword evidence="4" id="KW-0547">Nucleotide-binding</keyword>
<dbReference type="GO" id="GO:0034040">
    <property type="term" value="F:ATPase-coupled lipid transmembrane transporter activity"/>
    <property type="evidence" value="ECO:0007669"/>
    <property type="project" value="TreeGrafter"/>
</dbReference>
<evidence type="ECO:0000256" key="3">
    <source>
        <dbReference type="ARBA" id="ARBA00022692"/>
    </source>
</evidence>
<keyword evidence="3 10" id="KW-0812">Transmembrane</keyword>
<comment type="subcellular location">
    <subcellularLocation>
        <location evidence="1">Cell inner membrane</location>
        <topology evidence="1">Multi-pass membrane protein</topology>
    </subcellularLocation>
</comment>
<evidence type="ECO:0000256" key="4">
    <source>
        <dbReference type="ARBA" id="ARBA00022741"/>
    </source>
</evidence>
<dbReference type="SUPFAM" id="SSF90123">
    <property type="entry name" value="ABC transporter transmembrane region"/>
    <property type="match status" value="1"/>
</dbReference>
<dbReference type="InterPro" id="IPR011527">
    <property type="entry name" value="ABC1_TM_dom"/>
</dbReference>
<dbReference type="Gene3D" id="1.20.1560.10">
    <property type="entry name" value="ABC transporter type 1, transmembrane domain"/>
    <property type="match status" value="1"/>
</dbReference>
<protein>
    <submittedName>
        <fullName evidence="13">ABC transporter ATP-binding protein</fullName>
    </submittedName>
</protein>
<dbReference type="InterPro" id="IPR003439">
    <property type="entry name" value="ABC_transporter-like_ATP-bd"/>
</dbReference>
<evidence type="ECO:0000259" key="11">
    <source>
        <dbReference type="PROSITE" id="PS50893"/>
    </source>
</evidence>
<keyword evidence="2" id="KW-0997">Cell inner membrane</keyword>
<evidence type="ECO:0000256" key="5">
    <source>
        <dbReference type="ARBA" id="ARBA00022840"/>
    </source>
</evidence>
<dbReference type="Pfam" id="PF00005">
    <property type="entry name" value="ABC_tran"/>
    <property type="match status" value="1"/>
</dbReference>
<dbReference type="PROSITE" id="PS00211">
    <property type="entry name" value="ABC_TRANSPORTER_1"/>
    <property type="match status" value="1"/>
</dbReference>
<dbReference type="Gene3D" id="3.40.50.300">
    <property type="entry name" value="P-loop containing nucleotide triphosphate hydrolases"/>
    <property type="match status" value="1"/>
</dbReference>
<keyword evidence="7 10" id="KW-1133">Transmembrane helix</keyword>
<feature type="transmembrane region" description="Helical" evidence="10">
    <location>
        <begin position="263"/>
        <end position="284"/>
    </location>
</feature>
<dbReference type="PROSITE" id="PS50893">
    <property type="entry name" value="ABC_TRANSPORTER_2"/>
    <property type="match status" value="1"/>
</dbReference>
<dbReference type="OrthoDB" id="9806127at2"/>
<gene>
    <name evidence="13" type="ORF">F3087_28895</name>
</gene>
<dbReference type="InterPro" id="IPR017871">
    <property type="entry name" value="ABC_transporter-like_CS"/>
</dbReference>
<dbReference type="GO" id="GO:0005886">
    <property type="term" value="C:plasma membrane"/>
    <property type="evidence" value="ECO:0007669"/>
    <property type="project" value="UniProtKB-SubCell"/>
</dbReference>
<dbReference type="GO" id="GO:0140359">
    <property type="term" value="F:ABC-type transporter activity"/>
    <property type="evidence" value="ECO:0007669"/>
    <property type="project" value="InterPro"/>
</dbReference>
<evidence type="ECO:0000256" key="8">
    <source>
        <dbReference type="ARBA" id="ARBA00023136"/>
    </source>
</evidence>
<keyword evidence="6" id="KW-1278">Translocase</keyword>
<dbReference type="InterPro" id="IPR036640">
    <property type="entry name" value="ABC1_TM_sf"/>
</dbReference>
<organism evidence="13 14">
    <name type="scientific">Nocardia colli</name>
    <dbReference type="NCBI Taxonomy" id="2545717"/>
    <lineage>
        <taxon>Bacteria</taxon>
        <taxon>Bacillati</taxon>
        <taxon>Actinomycetota</taxon>
        <taxon>Actinomycetes</taxon>
        <taxon>Mycobacteriales</taxon>
        <taxon>Nocardiaceae</taxon>
        <taxon>Nocardia</taxon>
    </lineage>
</organism>
<keyword evidence="2" id="KW-1003">Cell membrane</keyword>
<accession>A0A5N0E8B5</accession>
<dbReference type="RefSeq" id="WP_150405210.1">
    <property type="nucleotide sequence ID" value="NZ_VXLC01000015.1"/>
</dbReference>
<keyword evidence="14" id="KW-1185">Reference proteome</keyword>
<feature type="transmembrane region" description="Helical" evidence="10">
    <location>
        <begin position="152"/>
        <end position="169"/>
    </location>
</feature>
<evidence type="ECO:0000313" key="14">
    <source>
        <dbReference type="Proteomes" id="UP000323876"/>
    </source>
</evidence>
<feature type="domain" description="ABC transmembrane type-1" evidence="12">
    <location>
        <begin position="33"/>
        <end position="319"/>
    </location>
</feature>
<reference evidence="13 14" key="1">
    <citation type="submission" date="2019-09" db="EMBL/GenBank/DDBJ databases">
        <authorList>
            <person name="Wang X."/>
        </authorList>
    </citation>
    <scope>NUCLEOTIDE SEQUENCE [LARGE SCALE GENOMIC DNA]</scope>
    <source>
        <strain evidence="13 14">CICC 11023</strain>
    </source>
</reference>
<comment type="similarity">
    <text evidence="9">Belongs to the ABC transporter superfamily. Siderophore-Fe(3+) uptake transporter (SIUT) (TC 3.A.1.21) family.</text>
</comment>
<feature type="domain" description="ABC transporter" evidence="11">
    <location>
        <begin position="353"/>
        <end position="588"/>
    </location>
</feature>
<dbReference type="InterPro" id="IPR039421">
    <property type="entry name" value="Type_1_exporter"/>
</dbReference>
<dbReference type="InterPro" id="IPR027417">
    <property type="entry name" value="P-loop_NTPase"/>
</dbReference>